<protein>
    <submittedName>
        <fullName evidence="2">Uncharacterized protein</fullName>
    </submittedName>
</protein>
<keyword evidence="1" id="KW-0472">Membrane</keyword>
<evidence type="ECO:0000256" key="1">
    <source>
        <dbReference type="SAM" id="Phobius"/>
    </source>
</evidence>
<feature type="transmembrane region" description="Helical" evidence="1">
    <location>
        <begin position="169"/>
        <end position="188"/>
    </location>
</feature>
<accession>A0ABX1JL40</accession>
<gene>
    <name evidence="2" type="ORF">HER39_05405</name>
</gene>
<keyword evidence="1" id="KW-0812">Transmembrane</keyword>
<organism evidence="2 3">
    <name type="scientific">Arthrobacter deserti</name>
    <dbReference type="NCBI Taxonomy" id="1742687"/>
    <lineage>
        <taxon>Bacteria</taxon>
        <taxon>Bacillati</taxon>
        <taxon>Actinomycetota</taxon>
        <taxon>Actinomycetes</taxon>
        <taxon>Micrococcales</taxon>
        <taxon>Micrococcaceae</taxon>
        <taxon>Arthrobacter</taxon>
    </lineage>
</organism>
<evidence type="ECO:0000313" key="3">
    <source>
        <dbReference type="Proteomes" id="UP000523795"/>
    </source>
</evidence>
<dbReference type="EMBL" id="JAAZSR010000055">
    <property type="protein sequence ID" value="NKX50019.1"/>
    <property type="molecule type" value="Genomic_DNA"/>
</dbReference>
<sequence>MIIRSVFAAVLGLAAVLLAAAALPSAWLQRNVLDEAGFVALTEPMVEDQGFRSELSAAVAGDIGRQLGAQPALAAVAAPVIERVAGRLTELDGFPEAWRESVAASHRLSLADPERPELAVQAAPLADLAVREVAAGLGVDLPPAGNLTVRFDDAGLGGYLAAAVRAAAAWSWLAAGAVVAALAAVLLAVRKAGAVFWLGAGMAAAGLLLWTAAGQLPALAGRVSGAPLAGAFAARLAELSTEGFQPWAAVLAGAGVLALLAGLVAGLFAGPAGRRGSSR</sequence>
<keyword evidence="3" id="KW-1185">Reference proteome</keyword>
<feature type="transmembrane region" description="Helical" evidence="1">
    <location>
        <begin position="247"/>
        <end position="269"/>
    </location>
</feature>
<reference evidence="2 3" key="1">
    <citation type="submission" date="2020-04" db="EMBL/GenBank/DDBJ databases">
        <authorList>
            <person name="Liu S."/>
        </authorList>
    </citation>
    <scope>NUCLEOTIDE SEQUENCE [LARGE SCALE GENOMIC DNA]</scope>
    <source>
        <strain evidence="2 3">CGMCC 1.15091</strain>
    </source>
</reference>
<dbReference type="Proteomes" id="UP000523795">
    <property type="component" value="Unassembled WGS sequence"/>
</dbReference>
<name>A0ABX1JL40_9MICC</name>
<evidence type="ECO:0000313" key="2">
    <source>
        <dbReference type="EMBL" id="NKX50019.1"/>
    </source>
</evidence>
<comment type="caution">
    <text evidence="2">The sequence shown here is derived from an EMBL/GenBank/DDBJ whole genome shotgun (WGS) entry which is preliminary data.</text>
</comment>
<feature type="transmembrane region" description="Helical" evidence="1">
    <location>
        <begin position="195"/>
        <end position="213"/>
    </location>
</feature>
<proteinExistence type="predicted"/>
<keyword evidence="1" id="KW-1133">Transmembrane helix</keyword>